<dbReference type="SUPFAM" id="SSF52058">
    <property type="entry name" value="L domain-like"/>
    <property type="match status" value="1"/>
</dbReference>
<evidence type="ECO:0000259" key="2">
    <source>
        <dbReference type="Pfam" id="PF23559"/>
    </source>
</evidence>
<gene>
    <name evidence="4" type="ORF">V6N12_029803</name>
</gene>
<dbReference type="PANTHER" id="PTHR47186:SF30">
    <property type="entry name" value="EF-HAND DOMAIN-CONTAINING PROTEIN"/>
    <property type="match status" value="1"/>
</dbReference>
<accession>A0ABR2CXQ3</accession>
<comment type="caution">
    <text evidence="4">The sequence shown here is derived from an EMBL/GenBank/DDBJ whole genome shotgun (WGS) entry which is preliminary data.</text>
</comment>
<dbReference type="EMBL" id="JBBPBM010000041">
    <property type="protein sequence ID" value="KAK8524952.1"/>
    <property type="molecule type" value="Genomic_DNA"/>
</dbReference>
<dbReference type="Gene3D" id="3.80.10.10">
    <property type="entry name" value="Ribonuclease Inhibitor"/>
    <property type="match status" value="1"/>
</dbReference>
<evidence type="ECO:0000256" key="1">
    <source>
        <dbReference type="ARBA" id="ARBA00022737"/>
    </source>
</evidence>
<dbReference type="Pfam" id="PF23559">
    <property type="entry name" value="WHD_DRP"/>
    <property type="match status" value="1"/>
</dbReference>
<protein>
    <submittedName>
        <fullName evidence="4">Uncharacterized protein</fullName>
    </submittedName>
</protein>
<reference evidence="4 5" key="1">
    <citation type="journal article" date="2024" name="G3 (Bethesda)">
        <title>Genome assembly of Hibiscus sabdariffa L. provides insights into metabolisms of medicinal natural products.</title>
        <authorList>
            <person name="Kim T."/>
        </authorList>
    </citation>
    <scope>NUCLEOTIDE SEQUENCE [LARGE SCALE GENOMIC DNA]</scope>
    <source>
        <strain evidence="4">TK-2024</strain>
        <tissue evidence="4">Old leaves</tissue>
    </source>
</reference>
<dbReference type="PANTHER" id="PTHR47186">
    <property type="entry name" value="LEUCINE-RICH REPEAT-CONTAINING PROTEIN 57"/>
    <property type="match status" value="1"/>
</dbReference>
<dbReference type="InterPro" id="IPR058922">
    <property type="entry name" value="WHD_DRP"/>
</dbReference>
<evidence type="ECO:0000313" key="5">
    <source>
        <dbReference type="Proteomes" id="UP001472677"/>
    </source>
</evidence>
<name>A0ABR2CXQ3_9ROSI</name>
<dbReference type="InterPro" id="IPR055414">
    <property type="entry name" value="LRR_R13L4/SHOC2-like"/>
</dbReference>
<dbReference type="Pfam" id="PF23598">
    <property type="entry name" value="LRR_14"/>
    <property type="match status" value="1"/>
</dbReference>
<evidence type="ECO:0000313" key="4">
    <source>
        <dbReference type="EMBL" id="KAK8524952.1"/>
    </source>
</evidence>
<sequence>MSRNELVLHWKVQGFLNFDDDLKSEMEGEEHFYYLVGHSFFQDFAKDTSGNIVSCKMHDLIHDFLRFMTKEFDLDENSSPCLVSKTTRHSSITMEQGNNFPTCINGVKKLRTLVVTGQSCDVTGESLKKLFNEAKCLRLLDFQLTNTGETSKEIQLPDEICNLIHLRYLSFHGHHTLTLPESICEVRNLQYLNLRGCKKLPDEIEKLINLKYLYTYACSDLKYYPKGIGRLTGLKRLNTAIARVDCNHARMFSVGDLENLDLLSGDVYLVLRGNWINREEVERAKLHKKIHVTNLYMVLRTMNGEISQQLYDDFIQALNPRPTVPMLLL</sequence>
<dbReference type="InterPro" id="IPR032675">
    <property type="entry name" value="LRR_dom_sf"/>
</dbReference>
<dbReference type="Proteomes" id="UP001472677">
    <property type="component" value="Unassembled WGS sequence"/>
</dbReference>
<keyword evidence="5" id="KW-1185">Reference proteome</keyword>
<proteinExistence type="predicted"/>
<feature type="domain" description="Disease resistance protein winged helix" evidence="2">
    <location>
        <begin position="2"/>
        <end position="64"/>
    </location>
</feature>
<keyword evidence="1" id="KW-0677">Repeat</keyword>
<organism evidence="4 5">
    <name type="scientific">Hibiscus sabdariffa</name>
    <name type="common">roselle</name>
    <dbReference type="NCBI Taxonomy" id="183260"/>
    <lineage>
        <taxon>Eukaryota</taxon>
        <taxon>Viridiplantae</taxon>
        <taxon>Streptophyta</taxon>
        <taxon>Embryophyta</taxon>
        <taxon>Tracheophyta</taxon>
        <taxon>Spermatophyta</taxon>
        <taxon>Magnoliopsida</taxon>
        <taxon>eudicotyledons</taxon>
        <taxon>Gunneridae</taxon>
        <taxon>Pentapetalae</taxon>
        <taxon>rosids</taxon>
        <taxon>malvids</taxon>
        <taxon>Malvales</taxon>
        <taxon>Malvaceae</taxon>
        <taxon>Malvoideae</taxon>
        <taxon>Hibiscus</taxon>
    </lineage>
</organism>
<feature type="domain" description="Disease resistance R13L4/SHOC-2-like LRR" evidence="3">
    <location>
        <begin position="110"/>
        <end position="273"/>
    </location>
</feature>
<evidence type="ECO:0000259" key="3">
    <source>
        <dbReference type="Pfam" id="PF23598"/>
    </source>
</evidence>